<accession>A0A6I3M5F2</accession>
<sequence length="117" mass="12374">MGMLHVGRITRIDLPDAVLAHVHAVLIAKLRVHEPVLVGWISPDGRRDEVLVHPSMSLVVRYDADDAVGLDRAWLERLMRSANGVGGLQLTPDMIDAMRALGAAGAGAPAGAVEPAS</sequence>
<dbReference type="Pfam" id="PF25355">
    <property type="entry name" value="DUF7882"/>
    <property type="match status" value="1"/>
</dbReference>
<evidence type="ECO:0000259" key="1">
    <source>
        <dbReference type="Pfam" id="PF25355"/>
    </source>
</evidence>
<protein>
    <recommendedName>
        <fullName evidence="1">DUF7882 domain-containing protein</fullName>
    </recommendedName>
</protein>
<reference evidence="2 3" key="1">
    <citation type="submission" date="2019-11" db="EMBL/GenBank/DDBJ databases">
        <title>Agromyces kandeliae sp. nov., isolated from mangrove soil.</title>
        <authorList>
            <person name="Wang R."/>
        </authorList>
    </citation>
    <scope>NUCLEOTIDE SEQUENCE [LARGE SCALE GENOMIC DNA]</scope>
    <source>
        <strain evidence="2 3">JCM 11433</strain>
    </source>
</reference>
<organism evidence="2 3">
    <name type="scientific">Agromyces bracchium</name>
    <dbReference type="NCBI Taxonomy" id="88376"/>
    <lineage>
        <taxon>Bacteria</taxon>
        <taxon>Bacillati</taxon>
        <taxon>Actinomycetota</taxon>
        <taxon>Actinomycetes</taxon>
        <taxon>Micrococcales</taxon>
        <taxon>Microbacteriaceae</taxon>
        <taxon>Agromyces</taxon>
    </lineage>
</organism>
<keyword evidence="3" id="KW-1185">Reference proteome</keyword>
<gene>
    <name evidence="2" type="ORF">GJ743_09055</name>
</gene>
<dbReference type="RefSeq" id="WP_155051567.1">
    <property type="nucleotide sequence ID" value="NZ_BAAAIB010000007.1"/>
</dbReference>
<name>A0A6I3M5F2_9MICO</name>
<feature type="domain" description="DUF7882" evidence="1">
    <location>
        <begin position="1"/>
        <end position="92"/>
    </location>
</feature>
<evidence type="ECO:0000313" key="2">
    <source>
        <dbReference type="EMBL" id="MTH68515.1"/>
    </source>
</evidence>
<dbReference type="Proteomes" id="UP000433071">
    <property type="component" value="Unassembled WGS sequence"/>
</dbReference>
<proteinExistence type="predicted"/>
<dbReference type="InterPro" id="IPR057204">
    <property type="entry name" value="DUF7882"/>
</dbReference>
<dbReference type="AlphaFoldDB" id="A0A6I3M5F2"/>
<dbReference type="OrthoDB" id="5007501at2"/>
<comment type="caution">
    <text evidence="2">The sequence shown here is derived from an EMBL/GenBank/DDBJ whole genome shotgun (WGS) entry which is preliminary data.</text>
</comment>
<evidence type="ECO:0000313" key="3">
    <source>
        <dbReference type="Proteomes" id="UP000433071"/>
    </source>
</evidence>
<dbReference type="EMBL" id="WMLB01000022">
    <property type="protein sequence ID" value="MTH68515.1"/>
    <property type="molecule type" value="Genomic_DNA"/>
</dbReference>